<evidence type="ECO:0000313" key="13">
    <source>
        <dbReference type="Proteomes" id="UP001609821"/>
    </source>
</evidence>
<keyword evidence="5 10" id="KW-0812">Transmembrane</keyword>
<keyword evidence="3" id="KW-1003">Cell membrane</keyword>
<dbReference type="InterPro" id="IPR035919">
    <property type="entry name" value="EAL_sf"/>
</dbReference>
<comment type="caution">
    <text evidence="12">The sequence shown here is derived from an EMBL/GenBank/DDBJ whole genome shotgun (WGS) entry which is preliminary data.</text>
</comment>
<keyword evidence="6" id="KW-0378">Hydrolase</keyword>
<comment type="catalytic activity">
    <reaction evidence="9">
        <text>3',3'-c-di-GMP + H2O = 5'-phosphoguanylyl(3'-&gt;5')guanosine + H(+)</text>
        <dbReference type="Rhea" id="RHEA:24902"/>
        <dbReference type="ChEBI" id="CHEBI:15377"/>
        <dbReference type="ChEBI" id="CHEBI:15378"/>
        <dbReference type="ChEBI" id="CHEBI:58754"/>
        <dbReference type="ChEBI" id="CHEBI:58805"/>
        <dbReference type="EC" id="3.1.4.52"/>
    </reaction>
</comment>
<dbReference type="InterPro" id="IPR050706">
    <property type="entry name" value="Cyclic-di-GMP_PDE-like"/>
</dbReference>
<evidence type="ECO:0000256" key="7">
    <source>
        <dbReference type="ARBA" id="ARBA00022989"/>
    </source>
</evidence>
<dbReference type="EMBL" id="JBINXB010000001">
    <property type="protein sequence ID" value="MFH6564621.1"/>
    <property type="molecule type" value="Genomic_DNA"/>
</dbReference>
<dbReference type="Pfam" id="PF00563">
    <property type="entry name" value="EAL"/>
    <property type="match status" value="1"/>
</dbReference>
<evidence type="ECO:0000256" key="5">
    <source>
        <dbReference type="ARBA" id="ARBA00022692"/>
    </source>
</evidence>
<dbReference type="Proteomes" id="UP001609821">
    <property type="component" value="Unassembled WGS sequence"/>
</dbReference>
<evidence type="ECO:0000256" key="9">
    <source>
        <dbReference type="ARBA" id="ARBA00034290"/>
    </source>
</evidence>
<feature type="transmembrane region" description="Helical" evidence="10">
    <location>
        <begin position="236"/>
        <end position="263"/>
    </location>
</feature>
<evidence type="ECO:0000256" key="6">
    <source>
        <dbReference type="ARBA" id="ARBA00022801"/>
    </source>
</evidence>
<dbReference type="EC" id="3.1.4.52" evidence="2"/>
<feature type="transmembrane region" description="Helical" evidence="10">
    <location>
        <begin position="9"/>
        <end position="30"/>
    </location>
</feature>
<protein>
    <recommendedName>
        <fullName evidence="2">cyclic-guanylate-specific phosphodiesterase</fullName>
        <ecNumber evidence="2">3.1.4.52</ecNumber>
    </recommendedName>
</protein>
<reference evidence="12 13" key="1">
    <citation type="submission" date="2024-10" db="EMBL/GenBank/DDBJ databases">
        <title>Aeromonas and Pseudomonas from the Cagarras Archipelago, Rio de Janeiro, Brazil.</title>
        <authorList>
            <person name="Canellas A.L.B."/>
            <person name="Laport M.S."/>
        </authorList>
    </citation>
    <scope>NUCLEOTIDE SEQUENCE [LARGE SCALE GENOMIC DNA]</scope>
    <source>
        <strain evidence="12 13">CPF-4</strain>
    </source>
</reference>
<dbReference type="PANTHER" id="PTHR33121:SF81">
    <property type="entry name" value="CYCLIC DI-GMP PHOSPHODIESTERASE PDEB-RELATED"/>
    <property type="match status" value="1"/>
</dbReference>
<comment type="subcellular location">
    <subcellularLocation>
        <location evidence="1">Cell membrane</location>
        <topology evidence="1">Multi-pass membrane protein</topology>
    </subcellularLocation>
</comment>
<dbReference type="Gene3D" id="3.20.20.450">
    <property type="entry name" value="EAL domain"/>
    <property type="match status" value="1"/>
</dbReference>
<evidence type="ECO:0000259" key="11">
    <source>
        <dbReference type="PROSITE" id="PS50883"/>
    </source>
</evidence>
<dbReference type="SMART" id="SM00052">
    <property type="entry name" value="EAL"/>
    <property type="match status" value="1"/>
</dbReference>
<organism evidence="12 13">
    <name type="scientific">Pseudomonas kulmbachensis</name>
    <dbReference type="NCBI Taxonomy" id="3043408"/>
    <lineage>
        <taxon>Bacteria</taxon>
        <taxon>Pseudomonadati</taxon>
        <taxon>Pseudomonadota</taxon>
        <taxon>Gammaproteobacteria</taxon>
        <taxon>Pseudomonadales</taxon>
        <taxon>Pseudomonadaceae</taxon>
        <taxon>Pseudomonas</taxon>
    </lineage>
</organism>
<dbReference type="InterPro" id="IPR024744">
    <property type="entry name" value="CSS-motif_dom"/>
</dbReference>
<dbReference type="CDD" id="cd01948">
    <property type="entry name" value="EAL"/>
    <property type="match status" value="1"/>
</dbReference>
<gene>
    <name evidence="12" type="ORF">ACHMWK_01210</name>
</gene>
<evidence type="ECO:0000256" key="8">
    <source>
        <dbReference type="ARBA" id="ARBA00023136"/>
    </source>
</evidence>
<feature type="domain" description="EAL" evidence="11">
    <location>
        <begin position="266"/>
        <end position="518"/>
    </location>
</feature>
<keyword evidence="8 10" id="KW-0472">Membrane</keyword>
<evidence type="ECO:0000313" key="12">
    <source>
        <dbReference type="EMBL" id="MFH6564621.1"/>
    </source>
</evidence>
<dbReference type="InterPro" id="IPR001633">
    <property type="entry name" value="EAL_dom"/>
</dbReference>
<evidence type="ECO:0000256" key="4">
    <source>
        <dbReference type="ARBA" id="ARBA00022636"/>
    </source>
</evidence>
<dbReference type="PANTHER" id="PTHR33121">
    <property type="entry name" value="CYCLIC DI-GMP PHOSPHODIESTERASE PDEF"/>
    <property type="match status" value="1"/>
</dbReference>
<keyword evidence="13" id="KW-1185">Reference proteome</keyword>
<name>A0ABW7LSV0_9PSED</name>
<sequence>MRRKVIRNLAALGSICSLFICIVFFAYLAMRNAREKARSELETVVSEVIHRSAMTQAQIDEAVRAQRTAAFAPCSPEHVALMQRQILQASYLKELAYIKGDRMLCSSRSGSTVEIDLEPANHTTATGIRRWNRMEFPDAPNTTFVMTELDGYAAIISPQLVLDAGEEYSDIAITRFRKSNRIPAYSKGAFRKEWLAHKEDRSVSFFDNEYFVFIHPGSDAYSSVLAAMPTTRVNQMIWAALPSYLAGGVLAGLFSAMTLSAFARYRLSFRSQLLGGLKRREFFLLYQPVVDLRTGECIGAEALIRWNQPETGIISPDVFIPAAEAKGLIQNVTIHVMEMVAEDVGLLLKDFPEFHIAINISAEDLNSEKTEQHLQELLRATGGSPKNILIEITERSLMDPDKAKKVLDSIRKKGFEIAIDDFGIGNSSLSYLSTYELDYLKIDKVFVDGIGDGRTNSPLWFHIIEIARALGLKLIAEGVETEEQRSTLLQAGVHLAQGWYFAKPLPINELHTFIRDSRVS</sequence>
<evidence type="ECO:0000256" key="1">
    <source>
        <dbReference type="ARBA" id="ARBA00004651"/>
    </source>
</evidence>
<accession>A0ABW7LSV0</accession>
<dbReference type="SUPFAM" id="SSF141868">
    <property type="entry name" value="EAL domain-like"/>
    <property type="match status" value="1"/>
</dbReference>
<keyword evidence="4" id="KW-0973">c-di-GMP</keyword>
<evidence type="ECO:0000256" key="3">
    <source>
        <dbReference type="ARBA" id="ARBA00022475"/>
    </source>
</evidence>
<dbReference type="RefSeq" id="WP_395246346.1">
    <property type="nucleotide sequence ID" value="NZ_JBINXA010000002.1"/>
</dbReference>
<dbReference type="Pfam" id="PF12792">
    <property type="entry name" value="CSS-motif"/>
    <property type="match status" value="1"/>
</dbReference>
<dbReference type="PROSITE" id="PS50883">
    <property type="entry name" value="EAL"/>
    <property type="match status" value="1"/>
</dbReference>
<evidence type="ECO:0000256" key="10">
    <source>
        <dbReference type="SAM" id="Phobius"/>
    </source>
</evidence>
<evidence type="ECO:0000256" key="2">
    <source>
        <dbReference type="ARBA" id="ARBA00012282"/>
    </source>
</evidence>
<proteinExistence type="predicted"/>
<keyword evidence="7 10" id="KW-1133">Transmembrane helix</keyword>